<reference evidence="1 2" key="1">
    <citation type="submission" date="2020-08" db="EMBL/GenBank/DDBJ databases">
        <title>Genomic Encyclopedia of Type Strains, Phase IV (KMG-IV): sequencing the most valuable type-strain genomes for metagenomic binning, comparative biology and taxonomic classification.</title>
        <authorList>
            <person name="Goeker M."/>
        </authorList>
    </citation>
    <scope>NUCLEOTIDE SEQUENCE [LARGE SCALE GENOMIC DNA]</scope>
    <source>
        <strain evidence="1 2">DSM 17454</strain>
    </source>
</reference>
<evidence type="ECO:0000313" key="2">
    <source>
        <dbReference type="Proteomes" id="UP000532373"/>
    </source>
</evidence>
<dbReference type="Proteomes" id="UP000532373">
    <property type="component" value="Unassembled WGS sequence"/>
</dbReference>
<protein>
    <submittedName>
        <fullName evidence="1">Uncharacterized protein</fullName>
    </submittedName>
</protein>
<evidence type="ECO:0000313" key="1">
    <source>
        <dbReference type="EMBL" id="MBB6469188.1"/>
    </source>
</evidence>
<organism evidence="1 2">
    <name type="scientific">Aminobacter carboxidus</name>
    <dbReference type="NCBI Taxonomy" id="376165"/>
    <lineage>
        <taxon>Bacteria</taxon>
        <taxon>Pseudomonadati</taxon>
        <taxon>Pseudomonadota</taxon>
        <taxon>Alphaproteobacteria</taxon>
        <taxon>Hyphomicrobiales</taxon>
        <taxon>Phyllobacteriaceae</taxon>
        <taxon>Aminobacter</taxon>
    </lineage>
</organism>
<gene>
    <name evidence="1" type="ORF">HNQ96_005077</name>
</gene>
<accession>A0A8E1WIQ4</accession>
<dbReference type="AlphaFoldDB" id="A0A8E1WIQ4"/>
<proteinExistence type="predicted"/>
<sequence>MITPYDTYSIAHVHTMWKRDITKSCGNGMCFRRSRGRMASSWRDRTEVLLLASSLSGRFSFLA</sequence>
<dbReference type="EMBL" id="JACHGI010000014">
    <property type="protein sequence ID" value="MBB6469188.1"/>
    <property type="molecule type" value="Genomic_DNA"/>
</dbReference>
<name>A0A8E1WIQ4_9HYPH</name>
<comment type="caution">
    <text evidence="1">The sequence shown here is derived from an EMBL/GenBank/DDBJ whole genome shotgun (WGS) entry which is preliminary data.</text>
</comment>